<proteinExistence type="predicted"/>
<dbReference type="SUPFAM" id="SSF53850">
    <property type="entry name" value="Periplasmic binding protein-like II"/>
    <property type="match status" value="1"/>
</dbReference>
<reference evidence="1 2" key="1">
    <citation type="submission" date="2019-08" db="EMBL/GenBank/DDBJ databases">
        <title>Whole genome analysis of cultivated E. coli strains isolated from CD patients and healthy donors.</title>
        <authorList>
            <person name="Siniagina M.N."/>
            <person name="Markelova M.I."/>
            <person name="Laikov A.V."/>
            <person name="Boulygina E.A."/>
            <person name="Khusnutdinova D.R."/>
            <person name="Kharchenko A."/>
            <person name="Grigoryeva T.V."/>
        </authorList>
    </citation>
    <scope>NUCLEOTIDE SEQUENCE [LARGE SCALE GENOMIC DNA]</scope>
    <source>
        <strain evidence="1 2">3_77_5</strain>
    </source>
</reference>
<comment type="caution">
    <text evidence="1">The sequence shown here is derived from an EMBL/GenBank/DDBJ whole genome shotgun (WGS) entry which is preliminary data.</text>
</comment>
<dbReference type="AlphaFoldDB" id="A0A5C9AT17"/>
<evidence type="ECO:0000313" key="2">
    <source>
        <dbReference type="Proteomes" id="UP000321461"/>
    </source>
</evidence>
<sequence>MLSGAVRAQTWNIGVLAMRGEVSTRNHWQPLETLLNQQIPGEQFHIQPLDLRQMQEAVNRGTVHFVVTNPAQFVQLNSRSALRWLASLRSTRGGKATSNVIGSAILVRRDSGLTSAHDLIGKTVGAIDAQAFGGYLLGYKALSDAGLRPERDLRLT</sequence>
<name>A0A5C9AT17_ECOLX</name>
<protein>
    <submittedName>
        <fullName evidence="1">Phosphate/phosphite/phosphonate ABC transporter substrate-binding protein</fullName>
    </submittedName>
</protein>
<evidence type="ECO:0000313" key="1">
    <source>
        <dbReference type="EMBL" id="TXT02661.1"/>
    </source>
</evidence>
<feature type="non-terminal residue" evidence="1">
    <location>
        <position position="156"/>
    </location>
</feature>
<dbReference type="Proteomes" id="UP000321461">
    <property type="component" value="Unassembled WGS sequence"/>
</dbReference>
<gene>
    <name evidence="1" type="ORF">FWK02_06035</name>
</gene>
<accession>A0A5C9AT17</accession>
<dbReference type="Gene3D" id="3.40.190.10">
    <property type="entry name" value="Periplasmic binding protein-like II"/>
    <property type="match status" value="2"/>
</dbReference>
<organism evidence="1 2">
    <name type="scientific">Escherichia coli</name>
    <dbReference type="NCBI Taxonomy" id="562"/>
    <lineage>
        <taxon>Bacteria</taxon>
        <taxon>Pseudomonadati</taxon>
        <taxon>Pseudomonadota</taxon>
        <taxon>Gammaproteobacteria</taxon>
        <taxon>Enterobacterales</taxon>
        <taxon>Enterobacteriaceae</taxon>
        <taxon>Escherichia</taxon>
    </lineage>
</organism>
<dbReference type="EMBL" id="VSBS01000132">
    <property type="protein sequence ID" value="TXT02661.1"/>
    <property type="molecule type" value="Genomic_DNA"/>
</dbReference>
<dbReference type="Pfam" id="PF12974">
    <property type="entry name" value="Phosphonate-bd"/>
    <property type="match status" value="1"/>
</dbReference>